<dbReference type="GO" id="GO:0003677">
    <property type="term" value="F:DNA binding"/>
    <property type="evidence" value="ECO:0007669"/>
    <property type="project" value="UniProtKB-KW"/>
</dbReference>
<evidence type="ECO:0000259" key="2">
    <source>
        <dbReference type="PROSITE" id="PS50937"/>
    </source>
</evidence>
<dbReference type="PANTHER" id="PTHR30204:SF93">
    <property type="entry name" value="HTH MERR-TYPE DOMAIN-CONTAINING PROTEIN"/>
    <property type="match status" value="1"/>
</dbReference>
<organism evidence="3 4">
    <name type="scientific">Ornithinimicrobium pratense</name>
    <dbReference type="NCBI Taxonomy" id="2593973"/>
    <lineage>
        <taxon>Bacteria</taxon>
        <taxon>Bacillati</taxon>
        <taxon>Actinomycetota</taxon>
        <taxon>Actinomycetes</taxon>
        <taxon>Micrococcales</taxon>
        <taxon>Ornithinimicrobiaceae</taxon>
        <taxon>Ornithinimicrobium</taxon>
    </lineage>
</organism>
<dbReference type="InterPro" id="IPR000551">
    <property type="entry name" value="MerR-type_HTH_dom"/>
</dbReference>
<evidence type="ECO:0000313" key="4">
    <source>
        <dbReference type="Proteomes" id="UP000326546"/>
    </source>
</evidence>
<dbReference type="Gene3D" id="1.10.1660.10">
    <property type="match status" value="1"/>
</dbReference>
<accession>A0A5J6V4W2</accession>
<dbReference type="KEGG" id="serw:FY030_04745"/>
<dbReference type="EMBL" id="CP044427">
    <property type="protein sequence ID" value="QFG68112.1"/>
    <property type="molecule type" value="Genomic_DNA"/>
</dbReference>
<name>A0A5J6V4W2_9MICO</name>
<dbReference type="Pfam" id="PF13411">
    <property type="entry name" value="MerR_1"/>
    <property type="match status" value="1"/>
</dbReference>
<dbReference type="InterPro" id="IPR047057">
    <property type="entry name" value="MerR_fam"/>
</dbReference>
<evidence type="ECO:0000256" key="1">
    <source>
        <dbReference type="ARBA" id="ARBA00023125"/>
    </source>
</evidence>
<feature type="domain" description="HTH merR-type" evidence="2">
    <location>
        <begin position="1"/>
        <end position="68"/>
    </location>
</feature>
<dbReference type="InterPro" id="IPR009061">
    <property type="entry name" value="DNA-bd_dom_put_sf"/>
</dbReference>
<keyword evidence="4" id="KW-1185">Reference proteome</keyword>
<dbReference type="SUPFAM" id="SSF46955">
    <property type="entry name" value="Putative DNA-binding domain"/>
    <property type="match status" value="1"/>
</dbReference>
<dbReference type="SMART" id="SM00422">
    <property type="entry name" value="HTH_MERR"/>
    <property type="match status" value="1"/>
</dbReference>
<dbReference type="CDD" id="cd00592">
    <property type="entry name" value="HTH_MerR-like"/>
    <property type="match status" value="1"/>
</dbReference>
<reference evidence="3 4" key="1">
    <citation type="submission" date="2019-09" db="EMBL/GenBank/DDBJ databases">
        <title>Serinicoccus pratensis sp. nov., isolated from meadow soil.</title>
        <authorList>
            <person name="Zhang W."/>
        </authorList>
    </citation>
    <scope>NUCLEOTIDE SEQUENCE [LARGE SCALE GENOMIC DNA]</scope>
    <source>
        <strain evidence="3 4">W204</strain>
    </source>
</reference>
<dbReference type="AlphaFoldDB" id="A0A5J6V4W2"/>
<gene>
    <name evidence="3" type="ORF">FY030_04745</name>
</gene>
<sequence>MRISDCADLTGTTVRTIRYYHQIGLLPTPERVGARRDYELEHVARVLRIRWLADAGLPLDSIAALIEDESAGGQDEPAPRQDLSRVEESTLHDLRATHAGLDERIAELQAQRQRVAALLQMAESGRGLRALPPGMDRFYDHLARSVTDPAALDVLRREQRLAELFAQRGLVPQEFDTLILRLREEDLSVIVDFYTRYAHLDDLAPEAAEAEIEDLVRSMTRWCKDNDGLTAEFVAALPRWAGSPQALRSLIRLTTLFAFSRRQAQVMHRLIPVMTDVLVSDPRRTKETR</sequence>
<evidence type="ECO:0000313" key="3">
    <source>
        <dbReference type="EMBL" id="QFG68112.1"/>
    </source>
</evidence>
<dbReference type="OrthoDB" id="5242095at2"/>
<dbReference type="GO" id="GO:0003700">
    <property type="term" value="F:DNA-binding transcription factor activity"/>
    <property type="evidence" value="ECO:0007669"/>
    <property type="project" value="InterPro"/>
</dbReference>
<dbReference type="PANTHER" id="PTHR30204">
    <property type="entry name" value="REDOX-CYCLING DRUG-SENSING TRANSCRIPTIONAL ACTIVATOR SOXR"/>
    <property type="match status" value="1"/>
</dbReference>
<dbReference type="PROSITE" id="PS50937">
    <property type="entry name" value="HTH_MERR_2"/>
    <property type="match status" value="1"/>
</dbReference>
<protein>
    <submittedName>
        <fullName evidence="3">MerR family transcriptional regulator</fullName>
    </submittedName>
</protein>
<dbReference type="RefSeq" id="WP_158060502.1">
    <property type="nucleotide sequence ID" value="NZ_CP044427.1"/>
</dbReference>
<proteinExistence type="predicted"/>
<dbReference type="Proteomes" id="UP000326546">
    <property type="component" value="Chromosome"/>
</dbReference>
<keyword evidence="1" id="KW-0238">DNA-binding</keyword>